<gene>
    <name evidence="2" type="ORF">NSE01_22890</name>
</gene>
<dbReference type="AlphaFoldDB" id="A0A512ALD7"/>
<comment type="caution">
    <text evidence="2">The sequence shown here is derived from an EMBL/GenBank/DDBJ whole genome shotgun (WGS) entry which is preliminary data.</text>
</comment>
<proteinExistence type="predicted"/>
<dbReference type="EMBL" id="BJYR01000015">
    <property type="protein sequence ID" value="GEO00457.1"/>
    <property type="molecule type" value="Genomic_DNA"/>
</dbReference>
<keyword evidence="3" id="KW-1185">Reference proteome</keyword>
<dbReference type="Proteomes" id="UP000321464">
    <property type="component" value="Unassembled WGS sequence"/>
</dbReference>
<reference evidence="2 3" key="1">
    <citation type="submission" date="2019-07" db="EMBL/GenBank/DDBJ databases">
        <title>Whole genome shotgun sequence of Novosphingobium sediminis NBRC 106119.</title>
        <authorList>
            <person name="Hosoyama A."/>
            <person name="Uohara A."/>
            <person name="Ohji S."/>
            <person name="Ichikawa N."/>
        </authorList>
    </citation>
    <scope>NUCLEOTIDE SEQUENCE [LARGE SCALE GENOMIC DNA]</scope>
    <source>
        <strain evidence="2 3">NBRC 106119</strain>
    </source>
</reference>
<feature type="chain" id="PRO_5022049198" evidence="1">
    <location>
        <begin position="24"/>
        <end position="126"/>
    </location>
</feature>
<evidence type="ECO:0000313" key="2">
    <source>
        <dbReference type="EMBL" id="GEO00457.1"/>
    </source>
</evidence>
<evidence type="ECO:0000256" key="1">
    <source>
        <dbReference type="SAM" id="SignalP"/>
    </source>
</evidence>
<sequence>MLTRLALAAAALALALVPTAAMAGHSELEVPPADTFLLGGEQKADMVVSGRNTGQTTITVLAVTDGSSPEVLIATVAPGASFQHAYGPGQIAMIRNQSTSETARLSVDFTGSPSSLSMAYLLPQKN</sequence>
<organism evidence="2 3">
    <name type="scientific">Novosphingobium sediminis</name>
    <dbReference type="NCBI Taxonomy" id="707214"/>
    <lineage>
        <taxon>Bacteria</taxon>
        <taxon>Pseudomonadati</taxon>
        <taxon>Pseudomonadota</taxon>
        <taxon>Alphaproteobacteria</taxon>
        <taxon>Sphingomonadales</taxon>
        <taxon>Sphingomonadaceae</taxon>
        <taxon>Novosphingobium</taxon>
    </lineage>
</organism>
<name>A0A512ALD7_9SPHN</name>
<feature type="signal peptide" evidence="1">
    <location>
        <begin position="1"/>
        <end position="23"/>
    </location>
</feature>
<dbReference type="RefSeq" id="WP_147159778.1">
    <property type="nucleotide sequence ID" value="NZ_BJYR01000015.1"/>
</dbReference>
<protein>
    <submittedName>
        <fullName evidence="2">Uncharacterized protein</fullName>
    </submittedName>
</protein>
<dbReference type="OrthoDB" id="9902691at2"/>
<evidence type="ECO:0000313" key="3">
    <source>
        <dbReference type="Proteomes" id="UP000321464"/>
    </source>
</evidence>
<keyword evidence="1" id="KW-0732">Signal</keyword>
<accession>A0A512ALD7</accession>